<dbReference type="AlphaFoldDB" id="A0A328BKF2"/>
<organism evidence="1 2">
    <name type="scientific">Phenylobacterium kunshanense</name>
    <dbReference type="NCBI Taxonomy" id="1445034"/>
    <lineage>
        <taxon>Bacteria</taxon>
        <taxon>Pseudomonadati</taxon>
        <taxon>Pseudomonadota</taxon>
        <taxon>Alphaproteobacteria</taxon>
        <taxon>Caulobacterales</taxon>
        <taxon>Caulobacteraceae</taxon>
        <taxon>Phenylobacterium</taxon>
    </lineage>
</organism>
<protein>
    <submittedName>
        <fullName evidence="1">Uncharacterized protein</fullName>
    </submittedName>
</protein>
<reference evidence="1 2" key="1">
    <citation type="submission" date="2018-05" db="EMBL/GenBank/DDBJ databases">
        <authorList>
            <person name="Lanie J.A."/>
            <person name="Ng W.-L."/>
            <person name="Kazmierczak K.M."/>
            <person name="Andrzejewski T.M."/>
            <person name="Davidsen T.M."/>
            <person name="Wayne K.J."/>
            <person name="Tettelin H."/>
            <person name="Glass J.I."/>
            <person name="Rusch D."/>
            <person name="Podicherti R."/>
            <person name="Tsui H.-C.T."/>
            <person name="Winkler M.E."/>
        </authorList>
    </citation>
    <scope>NUCLEOTIDE SEQUENCE [LARGE SCALE GENOMIC DNA]</scope>
    <source>
        <strain evidence="1 2">BUT-10</strain>
    </source>
</reference>
<proteinExistence type="predicted"/>
<accession>A0A328BKF2</accession>
<keyword evidence="2" id="KW-1185">Reference proteome</keyword>
<dbReference type="RefSeq" id="WP_111275399.1">
    <property type="nucleotide sequence ID" value="NZ_QFYS01000002.1"/>
</dbReference>
<dbReference type="Proteomes" id="UP000249524">
    <property type="component" value="Unassembled WGS sequence"/>
</dbReference>
<dbReference type="EMBL" id="QFYS01000002">
    <property type="protein sequence ID" value="RAK67790.1"/>
    <property type="molecule type" value="Genomic_DNA"/>
</dbReference>
<dbReference type="OrthoDB" id="7190444at2"/>
<evidence type="ECO:0000313" key="2">
    <source>
        <dbReference type="Proteomes" id="UP000249524"/>
    </source>
</evidence>
<gene>
    <name evidence="1" type="ORF">DJ019_07785</name>
</gene>
<evidence type="ECO:0000313" key="1">
    <source>
        <dbReference type="EMBL" id="RAK67790.1"/>
    </source>
</evidence>
<comment type="caution">
    <text evidence="1">The sequence shown here is derived from an EMBL/GenBank/DDBJ whole genome shotgun (WGS) entry which is preliminary data.</text>
</comment>
<sequence length="125" mass="14361">MRSRLSAAGLRDLEVLAKVLVETCVRNSELENLHAGTFPSSQAGDFSDVKVVTPYGEIPWARLSRISDAEMKVLMVDVVDRVFTYFRYPEEFGRIGGAARWDRPKLHPDLMRAIRRRRARARRDD</sequence>
<name>A0A328BKF2_9CAUL</name>